<feature type="region of interest" description="Disordered" evidence="10">
    <location>
        <begin position="99"/>
        <end position="154"/>
    </location>
</feature>
<evidence type="ECO:0000256" key="6">
    <source>
        <dbReference type="ARBA" id="ARBA00023004"/>
    </source>
</evidence>
<dbReference type="EMBL" id="JBBWWR010000011">
    <property type="protein sequence ID" value="KAK8959491.1"/>
    <property type="molecule type" value="Genomic_DNA"/>
</dbReference>
<keyword evidence="6" id="KW-0408">Iron</keyword>
<dbReference type="InterPro" id="IPR044811">
    <property type="entry name" value="DME/ROS1"/>
</dbReference>
<feature type="domain" description="HhH-GPD" evidence="11">
    <location>
        <begin position="743"/>
        <end position="941"/>
    </location>
</feature>
<comment type="similarity">
    <text evidence="3">Belongs to the DNA glycosylase family. DEMETER subfamily.</text>
</comment>
<dbReference type="SMART" id="SM00478">
    <property type="entry name" value="ENDO3c"/>
    <property type="match status" value="1"/>
</dbReference>
<evidence type="ECO:0000256" key="7">
    <source>
        <dbReference type="ARBA" id="ARBA00023014"/>
    </source>
</evidence>
<feature type="compositionally biased region" description="Basic and acidic residues" evidence="10">
    <location>
        <begin position="124"/>
        <end position="137"/>
    </location>
</feature>
<comment type="cofactor">
    <cofactor evidence="1">
        <name>[4Fe-4S] cluster</name>
        <dbReference type="ChEBI" id="CHEBI:49883"/>
    </cofactor>
</comment>
<evidence type="ECO:0000256" key="8">
    <source>
        <dbReference type="ARBA" id="ARBA00023125"/>
    </source>
</evidence>
<dbReference type="Proteomes" id="UP001412067">
    <property type="component" value="Unassembled WGS sequence"/>
</dbReference>
<keyword evidence="7" id="KW-0411">Iron-sulfur</keyword>
<evidence type="ECO:0000313" key="13">
    <source>
        <dbReference type="Proteomes" id="UP001412067"/>
    </source>
</evidence>
<dbReference type="PANTHER" id="PTHR46213">
    <property type="entry name" value="TRANSCRIPTIONAL ACTIVATOR DEMETER"/>
    <property type="match status" value="1"/>
</dbReference>
<keyword evidence="8" id="KW-0238">DNA-binding</keyword>
<evidence type="ECO:0000256" key="2">
    <source>
        <dbReference type="ARBA" id="ARBA00004123"/>
    </source>
</evidence>
<keyword evidence="5" id="KW-0479">Metal-binding</keyword>
<keyword evidence="4" id="KW-0004">4Fe-4S</keyword>
<comment type="subcellular location">
    <subcellularLocation>
        <location evidence="2">Nucleus</location>
    </subcellularLocation>
</comment>
<proteinExistence type="inferred from homology"/>
<dbReference type="Pfam" id="PF15629">
    <property type="entry name" value="Perm-CXXC"/>
    <property type="match status" value="1"/>
</dbReference>
<dbReference type="InterPro" id="IPR028925">
    <property type="entry name" value="RRM_DME"/>
</dbReference>
<evidence type="ECO:0000256" key="5">
    <source>
        <dbReference type="ARBA" id="ARBA00022723"/>
    </source>
</evidence>
<feature type="compositionally biased region" description="Basic and acidic residues" evidence="10">
    <location>
        <begin position="99"/>
        <end position="110"/>
    </location>
</feature>
<name>A0ABR2M682_9ASPA</name>
<evidence type="ECO:0000256" key="1">
    <source>
        <dbReference type="ARBA" id="ARBA00001966"/>
    </source>
</evidence>
<keyword evidence="9" id="KW-0539">Nucleus</keyword>
<dbReference type="Pfam" id="PF15628">
    <property type="entry name" value="RRM_DME"/>
    <property type="match status" value="1"/>
</dbReference>
<dbReference type="InterPro" id="IPR028924">
    <property type="entry name" value="Perm-CXXC"/>
</dbReference>
<dbReference type="Gene3D" id="1.10.340.30">
    <property type="entry name" value="Hypothetical protein, domain 2"/>
    <property type="match status" value="1"/>
</dbReference>
<evidence type="ECO:0000256" key="4">
    <source>
        <dbReference type="ARBA" id="ARBA00022485"/>
    </source>
</evidence>
<keyword evidence="13" id="KW-1185">Reference proteome</keyword>
<evidence type="ECO:0000313" key="12">
    <source>
        <dbReference type="EMBL" id="KAK8959491.1"/>
    </source>
</evidence>
<sequence length="1324" mass="150174">MKRTAVLDDGENIPVCIAVLKDPHGSFRFEAQHQRSHGATDLNSLPVILKNSPSTAATATNSSGDVLEAVCISCSGTQPAASEFSEAILFNLPENTLEGDKGKLGADSKKDRRKKIKRKKHRPKVIEVEKPESKPRSEIPMLPQTPNQKFPGKKKSKVIGRRTFAWRKKLANSLDNEDEWEEAGDLPQAFADGVINPSNNMQIDGDEFDAKIFVEPWKSELISENFSAGFTNNSTDVNISIDQLLQELAKLPQKTFSPLLLKEELLQLNIECPVNTLKYIVDNIRIPSLLYIFNQARRSAAGIRSKWGHKLKEGLDHSSYEVLEKFMFVLKNLLPSLLLKYDSSRSVGHLINNIQGRSKRNIIRSKEPRDMSKRSFISNAYSNCQIAPYTHLQELSSRFQRMENSCPTPVTCNFTISRNILRNWKHINIPPSQCCNNTTKLDFQDVVDSFRIVDINKECELDVSAELRNVIVPSFEGGMIIPYNGSFEQPKQKLHRVKVLLDPETNRQWKLLQENEGDKIEEMDSCKLKWWENERRVFLGRAKSFIARMNLILGDRRFSPWKGSIVDSVVGVFLTQNVSDHLSSSAFMSLAAKFPLRRRGYEGGNSVSKLDECEETSAVSMTIVNDIPNLSNCDDQDPMKIQLNGHPPEVLTSQSYNLQNSLGSIRMESSERDMAIDMDGFVEHVANISNAFGENSQNECRGLGRVVSESIVCSNLNNHSIDTMDTEMEATTSYSNKTNAYFMSENISLRETKENFVDEGKVDWEGMRRKVCHDGDRKERSCESLDSINWEAVWNADLKQISEAIRERGMNNLLAERIKDFLDRLVKDHGSIDLEWLRNVCPDDAKKYLLSIRGLGLKSVECVRLLALQNVAFPVDTNVARISVRLGWVPLKPLPEFLQLHLLEQYPILDSVQKYIWPRLCKLDQKELYELHYHMITFGKVFCTKSRPNCSICPMRRECKHFNSAKLALPAPGNKQFKSSSFSDTSLSSCISFSPTLQLQYDENHASGVLNNNYVPIIEFPTSPIIEEPPASPPHGIVQVIDEPLPSPPHETIQIVDADIEDAFYEDDEFPKIKFNLEQFGKSLQNLIQESDMKIHDNDLSKALIQLSAEAASIPVQKLKNISGLRTEHYVYELPDSHILLKEMDQRLPDDPSPYLLAIWTPGETAQSLVPPKSCCKTQEISGLCEMETCFACNNIRELEAQTVRGTLLIPCRTAMRGSFPLNGTYFQINEVFADHHSSRIPMHIPRSLLWNLRRRTVYFGTSMATIFRGFIAIEPIQCCFSRGFVCVRGFDRLTREPKPLYARLHLPKSKAPSNKKSLGRQEE</sequence>
<comment type="caution">
    <text evidence="12">The sequence shown here is derived from an EMBL/GenBank/DDBJ whole genome shotgun (WGS) entry which is preliminary data.</text>
</comment>
<evidence type="ECO:0000256" key="9">
    <source>
        <dbReference type="ARBA" id="ARBA00023242"/>
    </source>
</evidence>
<dbReference type="InterPro" id="IPR023170">
    <property type="entry name" value="HhH_base_excis_C"/>
</dbReference>
<evidence type="ECO:0000259" key="11">
    <source>
        <dbReference type="SMART" id="SM00478"/>
    </source>
</evidence>
<feature type="compositionally biased region" description="Basic residues" evidence="10">
    <location>
        <begin position="111"/>
        <end position="123"/>
    </location>
</feature>
<dbReference type="InterPro" id="IPR011257">
    <property type="entry name" value="DNA_glycosylase"/>
</dbReference>
<reference evidence="12 13" key="1">
    <citation type="journal article" date="2022" name="Nat. Plants">
        <title>Genomes of leafy and leafless Platanthera orchids illuminate the evolution of mycoheterotrophy.</title>
        <authorList>
            <person name="Li M.H."/>
            <person name="Liu K.W."/>
            <person name="Li Z."/>
            <person name="Lu H.C."/>
            <person name="Ye Q.L."/>
            <person name="Zhang D."/>
            <person name="Wang J.Y."/>
            <person name="Li Y.F."/>
            <person name="Zhong Z.M."/>
            <person name="Liu X."/>
            <person name="Yu X."/>
            <person name="Liu D.K."/>
            <person name="Tu X.D."/>
            <person name="Liu B."/>
            <person name="Hao Y."/>
            <person name="Liao X.Y."/>
            <person name="Jiang Y.T."/>
            <person name="Sun W.H."/>
            <person name="Chen J."/>
            <person name="Chen Y.Q."/>
            <person name="Ai Y."/>
            <person name="Zhai J.W."/>
            <person name="Wu S.S."/>
            <person name="Zhou Z."/>
            <person name="Hsiao Y.Y."/>
            <person name="Wu W.L."/>
            <person name="Chen Y.Y."/>
            <person name="Lin Y.F."/>
            <person name="Hsu J.L."/>
            <person name="Li C.Y."/>
            <person name="Wang Z.W."/>
            <person name="Zhao X."/>
            <person name="Zhong W.Y."/>
            <person name="Ma X.K."/>
            <person name="Ma L."/>
            <person name="Huang J."/>
            <person name="Chen G.Z."/>
            <person name="Huang M.Z."/>
            <person name="Huang L."/>
            <person name="Peng D.H."/>
            <person name="Luo Y.B."/>
            <person name="Zou S.Q."/>
            <person name="Chen S.P."/>
            <person name="Lan S."/>
            <person name="Tsai W.C."/>
            <person name="Van de Peer Y."/>
            <person name="Liu Z.J."/>
        </authorList>
    </citation>
    <scope>NUCLEOTIDE SEQUENCE [LARGE SCALE GENOMIC DNA]</scope>
    <source>
        <strain evidence="12">Lor288</strain>
    </source>
</reference>
<organism evidence="12 13">
    <name type="scientific">Platanthera guangdongensis</name>
    <dbReference type="NCBI Taxonomy" id="2320717"/>
    <lineage>
        <taxon>Eukaryota</taxon>
        <taxon>Viridiplantae</taxon>
        <taxon>Streptophyta</taxon>
        <taxon>Embryophyta</taxon>
        <taxon>Tracheophyta</taxon>
        <taxon>Spermatophyta</taxon>
        <taxon>Magnoliopsida</taxon>
        <taxon>Liliopsida</taxon>
        <taxon>Asparagales</taxon>
        <taxon>Orchidaceae</taxon>
        <taxon>Orchidoideae</taxon>
        <taxon>Orchideae</taxon>
        <taxon>Orchidinae</taxon>
        <taxon>Platanthera</taxon>
    </lineage>
</organism>
<protein>
    <submittedName>
        <fullName evidence="12">Protein ROS1</fullName>
    </submittedName>
</protein>
<dbReference type="Gene3D" id="1.10.1670.10">
    <property type="entry name" value="Helix-hairpin-Helix base-excision DNA repair enzymes (C-terminal)"/>
    <property type="match status" value="1"/>
</dbReference>
<dbReference type="SUPFAM" id="SSF48150">
    <property type="entry name" value="DNA-glycosylase"/>
    <property type="match status" value="1"/>
</dbReference>
<dbReference type="InterPro" id="IPR003265">
    <property type="entry name" value="HhH-GPD_domain"/>
</dbReference>
<gene>
    <name evidence="12" type="primary">ROS1</name>
    <name evidence="12" type="ORF">KSP40_PGU007660</name>
</gene>
<accession>A0ABR2M682</accession>
<dbReference type="PANTHER" id="PTHR46213:SF13">
    <property type="entry name" value="DEMETER-LIKE PROTEIN 2-RELATED"/>
    <property type="match status" value="1"/>
</dbReference>
<dbReference type="CDD" id="cd00056">
    <property type="entry name" value="ENDO3c"/>
    <property type="match status" value="1"/>
</dbReference>
<evidence type="ECO:0000256" key="10">
    <source>
        <dbReference type="SAM" id="MobiDB-lite"/>
    </source>
</evidence>
<evidence type="ECO:0000256" key="3">
    <source>
        <dbReference type="ARBA" id="ARBA00005646"/>
    </source>
</evidence>